<name>A0A1F5V7G6_9BACT</name>
<gene>
    <name evidence="2" type="ORF">A2Y62_00055</name>
</gene>
<dbReference type="CDD" id="cd02440">
    <property type="entry name" value="AdoMet_MTases"/>
    <property type="match status" value="1"/>
</dbReference>
<keyword evidence="1" id="KW-0472">Membrane</keyword>
<feature type="transmembrane region" description="Helical" evidence="1">
    <location>
        <begin position="299"/>
        <end position="318"/>
    </location>
</feature>
<dbReference type="Gene3D" id="3.40.50.150">
    <property type="entry name" value="Vaccinia Virus protein VP39"/>
    <property type="match status" value="1"/>
</dbReference>
<dbReference type="PANTHER" id="PTHR43861">
    <property type="entry name" value="TRANS-ACONITATE 2-METHYLTRANSFERASE-RELATED"/>
    <property type="match status" value="1"/>
</dbReference>
<dbReference type="Proteomes" id="UP000178943">
    <property type="component" value="Unassembled WGS sequence"/>
</dbReference>
<dbReference type="Pfam" id="PF13489">
    <property type="entry name" value="Methyltransf_23"/>
    <property type="match status" value="1"/>
</dbReference>
<dbReference type="AlphaFoldDB" id="A0A1F5V7G6"/>
<accession>A0A1F5V7G6</accession>
<evidence type="ECO:0000313" key="3">
    <source>
        <dbReference type="Proteomes" id="UP000178943"/>
    </source>
</evidence>
<dbReference type="EMBL" id="MFGW01000216">
    <property type="protein sequence ID" value="OGF59373.1"/>
    <property type="molecule type" value="Genomic_DNA"/>
</dbReference>
<evidence type="ECO:0000256" key="1">
    <source>
        <dbReference type="SAM" id="Phobius"/>
    </source>
</evidence>
<comment type="caution">
    <text evidence="2">The sequence shown here is derived from an EMBL/GenBank/DDBJ whole genome shotgun (WGS) entry which is preliminary data.</text>
</comment>
<dbReference type="STRING" id="1817863.A2Y62_00055"/>
<organism evidence="2 3">
    <name type="scientific">Candidatus Fischerbacteria bacterium RBG_13_37_8</name>
    <dbReference type="NCBI Taxonomy" id="1817863"/>
    <lineage>
        <taxon>Bacteria</taxon>
        <taxon>Candidatus Fischeribacteriota</taxon>
    </lineage>
</organism>
<reference evidence="2 3" key="1">
    <citation type="journal article" date="2016" name="Nat. Commun.">
        <title>Thousands of microbial genomes shed light on interconnected biogeochemical processes in an aquifer system.</title>
        <authorList>
            <person name="Anantharaman K."/>
            <person name="Brown C.T."/>
            <person name="Hug L.A."/>
            <person name="Sharon I."/>
            <person name="Castelle C.J."/>
            <person name="Probst A.J."/>
            <person name="Thomas B.C."/>
            <person name="Singh A."/>
            <person name="Wilkins M.J."/>
            <person name="Karaoz U."/>
            <person name="Brodie E.L."/>
            <person name="Williams K.H."/>
            <person name="Hubbard S.S."/>
            <person name="Banfield J.F."/>
        </authorList>
    </citation>
    <scope>NUCLEOTIDE SEQUENCE [LARGE SCALE GENOMIC DNA]</scope>
</reference>
<dbReference type="SUPFAM" id="SSF53335">
    <property type="entry name" value="S-adenosyl-L-methionine-dependent methyltransferases"/>
    <property type="match status" value="1"/>
</dbReference>
<keyword evidence="1" id="KW-1133">Transmembrane helix</keyword>
<keyword evidence="1" id="KW-0812">Transmembrane</keyword>
<evidence type="ECO:0008006" key="4">
    <source>
        <dbReference type="Google" id="ProtNLM"/>
    </source>
</evidence>
<proteinExistence type="predicted"/>
<protein>
    <recommendedName>
        <fullName evidence="4">Methyltransferase type 11 domain-containing protein</fullName>
    </recommendedName>
</protein>
<evidence type="ECO:0000313" key="2">
    <source>
        <dbReference type="EMBL" id="OGF59373.1"/>
    </source>
</evidence>
<dbReference type="InterPro" id="IPR029063">
    <property type="entry name" value="SAM-dependent_MTases_sf"/>
</dbReference>
<sequence>MGYNIFMTDRQLPSMLDIQCPICNTLEDSKNISTHFFKVENEEHYFHLCYCQKCEIGFLNPQPQEDILKLFYPDYFWRDTSGASFWIENKIVEKLFTSEIALIKKYSSCSAQPASMKILDVGCGSGDFLSLLNKTGWQAHGIDTSVEVLAKIAAGPDSTITIASIMDEDLPFQEESFDVVILLHTLEHVNDPCKAISNVYKLLKPGGIVIVQVPNYGSFLSQIFKSKWIGLQIPRHLFHFTPRSLLLLHKQMHLQCKKVAYYSIRSSPAQVASTFFPSLEPAHIRQTTKSNIKSFCLKGLYLLFLILLLPISLVEAIFHRGNTITIVAEK</sequence>